<reference evidence="1" key="1">
    <citation type="submission" date="2023-07" db="EMBL/GenBank/DDBJ databases">
        <authorList>
            <consortium name="AG Swart"/>
            <person name="Singh M."/>
            <person name="Singh A."/>
            <person name="Seah K."/>
            <person name="Emmerich C."/>
        </authorList>
    </citation>
    <scope>NUCLEOTIDE SEQUENCE</scope>
    <source>
        <strain evidence="1">DP1</strain>
    </source>
</reference>
<keyword evidence="2" id="KW-1185">Reference proteome</keyword>
<dbReference type="EMBL" id="CAMPGE010023523">
    <property type="protein sequence ID" value="CAI2381455.1"/>
    <property type="molecule type" value="Genomic_DNA"/>
</dbReference>
<comment type="caution">
    <text evidence="1">The sequence shown here is derived from an EMBL/GenBank/DDBJ whole genome shotgun (WGS) entry which is preliminary data.</text>
</comment>
<accession>A0AAD2D6F0</accession>
<sequence>MLWLGYSPNLLVLRLAATQTITFTICYIGTNCWSPLAIKDGSASPISMVENLCDQLELLFSYL</sequence>
<organism evidence="1 2">
    <name type="scientific">Euplotes crassus</name>
    <dbReference type="NCBI Taxonomy" id="5936"/>
    <lineage>
        <taxon>Eukaryota</taxon>
        <taxon>Sar</taxon>
        <taxon>Alveolata</taxon>
        <taxon>Ciliophora</taxon>
        <taxon>Intramacronucleata</taxon>
        <taxon>Spirotrichea</taxon>
        <taxon>Hypotrichia</taxon>
        <taxon>Euplotida</taxon>
        <taxon>Euplotidae</taxon>
        <taxon>Moneuplotes</taxon>
    </lineage>
</organism>
<evidence type="ECO:0000313" key="2">
    <source>
        <dbReference type="Proteomes" id="UP001295684"/>
    </source>
</evidence>
<protein>
    <submittedName>
        <fullName evidence="1">Uncharacterized protein</fullName>
    </submittedName>
</protein>
<evidence type="ECO:0000313" key="1">
    <source>
        <dbReference type="EMBL" id="CAI2381455.1"/>
    </source>
</evidence>
<gene>
    <name evidence="1" type="ORF">ECRASSUSDP1_LOCUS22911</name>
</gene>
<dbReference type="AlphaFoldDB" id="A0AAD2D6F0"/>
<proteinExistence type="predicted"/>
<name>A0AAD2D6F0_EUPCR</name>
<dbReference type="Proteomes" id="UP001295684">
    <property type="component" value="Unassembled WGS sequence"/>
</dbReference>